<dbReference type="NCBIfam" id="NF011000">
    <property type="entry name" value="PRK14426.1"/>
    <property type="match status" value="1"/>
</dbReference>
<comment type="caution">
    <text evidence="8">The sequence shown here is derived from an EMBL/GenBank/DDBJ whole genome shotgun (WGS) entry which is preliminary data.</text>
</comment>
<dbReference type="PROSITE" id="PS00151">
    <property type="entry name" value="ACYLPHOSPHATASE_2"/>
    <property type="match status" value="1"/>
</dbReference>
<dbReference type="InterPro" id="IPR020456">
    <property type="entry name" value="Acylphosphatase"/>
</dbReference>
<reference evidence="8" key="1">
    <citation type="journal article" date="2020" name="mSystems">
        <title>Genome- and Community-Level Interaction Insights into Carbon Utilization and Element Cycling Functions of Hydrothermarchaeota in Hydrothermal Sediment.</title>
        <authorList>
            <person name="Zhou Z."/>
            <person name="Liu Y."/>
            <person name="Xu W."/>
            <person name="Pan J."/>
            <person name="Luo Z.H."/>
            <person name="Li M."/>
        </authorList>
    </citation>
    <scope>NUCLEOTIDE SEQUENCE [LARGE SCALE GENOMIC DNA]</scope>
    <source>
        <strain evidence="8">HyVt-505</strain>
    </source>
</reference>
<dbReference type="InterPro" id="IPR036046">
    <property type="entry name" value="Acylphosphatase-like_dom_sf"/>
</dbReference>
<gene>
    <name evidence="8" type="ORF">ENJ65_01965</name>
</gene>
<dbReference type="EMBL" id="DRNF01000123">
    <property type="protein sequence ID" value="HHJ80379.1"/>
    <property type="molecule type" value="Genomic_DNA"/>
</dbReference>
<evidence type="ECO:0000313" key="8">
    <source>
        <dbReference type="EMBL" id="HHJ80379.1"/>
    </source>
</evidence>
<evidence type="ECO:0000256" key="2">
    <source>
        <dbReference type="ARBA" id="ARBA00012150"/>
    </source>
</evidence>
<evidence type="ECO:0000256" key="5">
    <source>
        <dbReference type="PROSITE-ProRule" id="PRU00520"/>
    </source>
</evidence>
<name>A0A832J3G5_9GAMM</name>
<comment type="catalytic activity">
    <reaction evidence="4 5">
        <text>an acyl phosphate + H2O = a carboxylate + phosphate + H(+)</text>
        <dbReference type="Rhea" id="RHEA:14965"/>
        <dbReference type="ChEBI" id="CHEBI:15377"/>
        <dbReference type="ChEBI" id="CHEBI:15378"/>
        <dbReference type="ChEBI" id="CHEBI:29067"/>
        <dbReference type="ChEBI" id="CHEBI:43474"/>
        <dbReference type="ChEBI" id="CHEBI:59918"/>
        <dbReference type="EC" id="3.6.1.7"/>
    </reaction>
</comment>
<evidence type="ECO:0000256" key="3">
    <source>
        <dbReference type="ARBA" id="ARBA00015991"/>
    </source>
</evidence>
<dbReference type="Pfam" id="PF00708">
    <property type="entry name" value="Acylphosphatase"/>
    <property type="match status" value="1"/>
</dbReference>
<dbReference type="PRINTS" id="PR00112">
    <property type="entry name" value="ACYLPHPHTASE"/>
</dbReference>
<proteinExistence type="inferred from homology"/>
<protein>
    <recommendedName>
        <fullName evidence="3 5">acylphosphatase</fullName>
        <ecNumber evidence="2 5">3.6.1.7</ecNumber>
    </recommendedName>
</protein>
<sequence>MNICKRFIISGRVQGVWYRGSTQQQARRLGVKGYARNLTDGSVEVMACGPDEKIDELRNWLQQGPSNAKVDAIMAEEIEFRDLNSFETR</sequence>
<dbReference type="InterPro" id="IPR017968">
    <property type="entry name" value="Acylphosphatase_CS"/>
</dbReference>
<dbReference type="Proteomes" id="UP000885832">
    <property type="component" value="Unassembled WGS sequence"/>
</dbReference>
<dbReference type="PANTHER" id="PTHR47268">
    <property type="entry name" value="ACYLPHOSPHATASE"/>
    <property type="match status" value="1"/>
</dbReference>
<feature type="active site" evidence="5">
    <location>
        <position position="37"/>
    </location>
</feature>
<evidence type="ECO:0000256" key="1">
    <source>
        <dbReference type="ARBA" id="ARBA00005614"/>
    </source>
</evidence>
<dbReference type="InterPro" id="IPR001792">
    <property type="entry name" value="Acylphosphatase-like_dom"/>
</dbReference>
<evidence type="ECO:0000256" key="6">
    <source>
        <dbReference type="RuleBase" id="RU004168"/>
    </source>
</evidence>
<evidence type="ECO:0000256" key="4">
    <source>
        <dbReference type="ARBA" id="ARBA00047645"/>
    </source>
</evidence>
<dbReference type="PANTHER" id="PTHR47268:SF4">
    <property type="entry name" value="ACYLPHOSPHATASE"/>
    <property type="match status" value="1"/>
</dbReference>
<organism evidence="8">
    <name type="scientific">Candidatus Tenderia electrophaga</name>
    <dbReference type="NCBI Taxonomy" id="1748243"/>
    <lineage>
        <taxon>Bacteria</taxon>
        <taxon>Pseudomonadati</taxon>
        <taxon>Pseudomonadota</taxon>
        <taxon>Gammaproteobacteria</taxon>
        <taxon>Candidatus Tenderiales</taxon>
        <taxon>Candidatus Tenderiaceae</taxon>
        <taxon>Candidatus Tenderia</taxon>
    </lineage>
</organism>
<dbReference type="AlphaFoldDB" id="A0A832J3G5"/>
<comment type="similarity">
    <text evidence="1 6">Belongs to the acylphosphatase family.</text>
</comment>
<evidence type="ECO:0000259" key="7">
    <source>
        <dbReference type="PROSITE" id="PS51160"/>
    </source>
</evidence>
<dbReference type="EC" id="3.6.1.7" evidence="2 5"/>
<feature type="active site" evidence="5">
    <location>
        <position position="19"/>
    </location>
</feature>
<dbReference type="Gene3D" id="3.30.70.100">
    <property type="match status" value="1"/>
</dbReference>
<dbReference type="SUPFAM" id="SSF54975">
    <property type="entry name" value="Acylphosphatase/BLUF domain-like"/>
    <property type="match status" value="1"/>
</dbReference>
<dbReference type="GO" id="GO:0003998">
    <property type="term" value="F:acylphosphatase activity"/>
    <property type="evidence" value="ECO:0007669"/>
    <property type="project" value="UniProtKB-EC"/>
</dbReference>
<keyword evidence="5" id="KW-0378">Hydrolase</keyword>
<dbReference type="NCBIfam" id="NF011022">
    <property type="entry name" value="PRK14451.1"/>
    <property type="match status" value="1"/>
</dbReference>
<accession>A0A832J3G5</accession>
<feature type="domain" description="Acylphosphatase-like" evidence="7">
    <location>
        <begin position="4"/>
        <end position="89"/>
    </location>
</feature>
<dbReference type="PROSITE" id="PS51160">
    <property type="entry name" value="ACYLPHOSPHATASE_3"/>
    <property type="match status" value="1"/>
</dbReference>